<dbReference type="InterPro" id="IPR028939">
    <property type="entry name" value="P5C_Rdtase_cat_N"/>
</dbReference>
<dbReference type="Gene3D" id="1.10.3730.10">
    <property type="entry name" value="ProC C-terminal domain-like"/>
    <property type="match status" value="1"/>
</dbReference>
<dbReference type="PIRSF" id="PIRSF000193">
    <property type="entry name" value="Pyrrol-5-carb_rd"/>
    <property type="match status" value="1"/>
</dbReference>
<name>A0ABS2SRC7_9BACI</name>
<evidence type="ECO:0000313" key="4">
    <source>
        <dbReference type="EMBL" id="MBM7838067.1"/>
    </source>
</evidence>
<dbReference type="Proteomes" id="UP001179280">
    <property type="component" value="Unassembled WGS sequence"/>
</dbReference>
<reference evidence="4" key="1">
    <citation type="submission" date="2021-01" db="EMBL/GenBank/DDBJ databases">
        <title>Genomic Encyclopedia of Type Strains, Phase IV (KMG-IV): sequencing the most valuable type-strain genomes for metagenomic binning, comparative biology and taxonomic classification.</title>
        <authorList>
            <person name="Goeker M."/>
        </authorList>
    </citation>
    <scope>NUCLEOTIDE SEQUENCE</scope>
    <source>
        <strain evidence="4">DSM 21943</strain>
    </source>
</reference>
<comment type="similarity">
    <text evidence="1">Belongs to the pyrroline-5-carboxylate reductase family.</text>
</comment>
<evidence type="ECO:0000259" key="2">
    <source>
        <dbReference type="Pfam" id="PF03807"/>
    </source>
</evidence>
<comment type="caution">
    <text evidence="4">The sequence shown here is derived from an EMBL/GenBank/DDBJ whole genome shotgun (WGS) entry which is preliminary data.</text>
</comment>
<evidence type="ECO:0000313" key="5">
    <source>
        <dbReference type="Proteomes" id="UP001179280"/>
    </source>
</evidence>
<dbReference type="InterPro" id="IPR036291">
    <property type="entry name" value="NAD(P)-bd_dom_sf"/>
</dbReference>
<protein>
    <submittedName>
        <fullName evidence="4">Competence protein ComER</fullName>
    </submittedName>
</protein>
<dbReference type="PANTHER" id="PTHR11645">
    <property type="entry name" value="PYRROLINE-5-CARBOXYLATE REDUCTASE"/>
    <property type="match status" value="1"/>
</dbReference>
<dbReference type="Pfam" id="PF03807">
    <property type="entry name" value="F420_oxidored"/>
    <property type="match status" value="1"/>
</dbReference>
<proteinExistence type="inferred from homology"/>
<dbReference type="SUPFAM" id="SSF51735">
    <property type="entry name" value="NAD(P)-binding Rossmann-fold domains"/>
    <property type="match status" value="1"/>
</dbReference>
<dbReference type="Gene3D" id="3.40.50.720">
    <property type="entry name" value="NAD(P)-binding Rossmann-like Domain"/>
    <property type="match status" value="1"/>
</dbReference>
<gene>
    <name evidence="4" type="ORF">JOC54_001298</name>
</gene>
<keyword evidence="5" id="KW-1185">Reference proteome</keyword>
<dbReference type="EMBL" id="JAFBCV010000003">
    <property type="protein sequence ID" value="MBM7838067.1"/>
    <property type="molecule type" value="Genomic_DNA"/>
</dbReference>
<organism evidence="4 5">
    <name type="scientific">Shouchella xiaoxiensis</name>
    <dbReference type="NCBI Taxonomy" id="766895"/>
    <lineage>
        <taxon>Bacteria</taxon>
        <taxon>Bacillati</taxon>
        <taxon>Bacillota</taxon>
        <taxon>Bacilli</taxon>
        <taxon>Bacillales</taxon>
        <taxon>Bacillaceae</taxon>
        <taxon>Shouchella</taxon>
    </lineage>
</organism>
<dbReference type="PROSITE" id="PS00521">
    <property type="entry name" value="P5CR"/>
    <property type="match status" value="1"/>
</dbReference>
<dbReference type="InterPro" id="IPR029036">
    <property type="entry name" value="P5CR_dimer"/>
</dbReference>
<sequence>MKVGFIGTGSMGSMLIETLIEAKTVNPEDIHIINRSTEKAKSIKNAFPTINQAASMEELVSSSDWLFLCVKPKEMPELFQTIAPLVSKDQLAISITSPVSINDLETTLPCKTCRVIPSILNRAQSGSMLISFSETCQTSDRAALINFVSTIASPLLIEENITRVSSDIVSCGPAFFSFLAQRFIEGAVNETEISAEDATELTTSMLIGLGKLLEQGHYTLPTLQERVCVPGGITGVGIEVLERIVGDQLNELFRATHHKYATEKKKLSEEFSYK</sequence>
<dbReference type="InterPro" id="IPR000304">
    <property type="entry name" value="Pyrroline-COOH_reductase"/>
</dbReference>
<dbReference type="RefSeq" id="WP_204465196.1">
    <property type="nucleotide sequence ID" value="NZ_JAFBCV010000003.1"/>
</dbReference>
<accession>A0ABS2SRC7</accession>
<dbReference type="InterPro" id="IPR053790">
    <property type="entry name" value="P5CR-like_CS"/>
</dbReference>
<dbReference type="InterPro" id="IPR008927">
    <property type="entry name" value="6-PGluconate_DH-like_C_sf"/>
</dbReference>
<dbReference type="NCBIfam" id="NF005814">
    <property type="entry name" value="PRK07680.1"/>
    <property type="match status" value="1"/>
</dbReference>
<evidence type="ECO:0000256" key="1">
    <source>
        <dbReference type="ARBA" id="ARBA00005525"/>
    </source>
</evidence>
<dbReference type="PANTHER" id="PTHR11645:SF51">
    <property type="entry name" value="COME OPERON PROTEIN 4"/>
    <property type="match status" value="1"/>
</dbReference>
<evidence type="ECO:0000259" key="3">
    <source>
        <dbReference type="Pfam" id="PF14748"/>
    </source>
</evidence>
<dbReference type="SUPFAM" id="SSF48179">
    <property type="entry name" value="6-phosphogluconate dehydrogenase C-terminal domain-like"/>
    <property type="match status" value="1"/>
</dbReference>
<dbReference type="Pfam" id="PF14748">
    <property type="entry name" value="P5CR_dimer"/>
    <property type="match status" value="1"/>
</dbReference>
<feature type="domain" description="Pyrroline-5-carboxylate reductase catalytic N-terminal" evidence="2">
    <location>
        <begin position="2"/>
        <end position="97"/>
    </location>
</feature>
<feature type="domain" description="Pyrroline-5-carboxylate reductase dimerisation" evidence="3">
    <location>
        <begin position="162"/>
        <end position="259"/>
    </location>
</feature>